<accession>A0A2P2PBQ6</accession>
<reference evidence="1" key="1">
    <citation type="submission" date="2018-02" db="EMBL/GenBank/DDBJ databases">
        <title>Rhizophora mucronata_Transcriptome.</title>
        <authorList>
            <person name="Meera S.P."/>
            <person name="Sreeshan A."/>
            <person name="Augustine A."/>
        </authorList>
    </citation>
    <scope>NUCLEOTIDE SEQUENCE</scope>
    <source>
        <tissue evidence="1">Leaf</tissue>
    </source>
</reference>
<evidence type="ECO:0000313" key="1">
    <source>
        <dbReference type="EMBL" id="MBX52103.1"/>
    </source>
</evidence>
<dbReference type="AlphaFoldDB" id="A0A2P2PBQ6"/>
<dbReference type="EMBL" id="GGEC01071619">
    <property type="protein sequence ID" value="MBX52103.1"/>
    <property type="molecule type" value="Transcribed_RNA"/>
</dbReference>
<protein>
    <submittedName>
        <fullName evidence="1">Uncharacterized protein</fullName>
    </submittedName>
</protein>
<name>A0A2P2PBQ6_RHIMU</name>
<sequence length="59" mass="6980">MYHRAPDKDSISDHLNLNSPYHPVIISTLITHTMQRMLENTYSLSKEVKNFQHIYYSSL</sequence>
<proteinExistence type="predicted"/>
<organism evidence="1">
    <name type="scientific">Rhizophora mucronata</name>
    <name type="common">Asiatic mangrove</name>
    <dbReference type="NCBI Taxonomy" id="61149"/>
    <lineage>
        <taxon>Eukaryota</taxon>
        <taxon>Viridiplantae</taxon>
        <taxon>Streptophyta</taxon>
        <taxon>Embryophyta</taxon>
        <taxon>Tracheophyta</taxon>
        <taxon>Spermatophyta</taxon>
        <taxon>Magnoliopsida</taxon>
        <taxon>eudicotyledons</taxon>
        <taxon>Gunneridae</taxon>
        <taxon>Pentapetalae</taxon>
        <taxon>rosids</taxon>
        <taxon>fabids</taxon>
        <taxon>Malpighiales</taxon>
        <taxon>Rhizophoraceae</taxon>
        <taxon>Rhizophora</taxon>
    </lineage>
</organism>